<feature type="region of interest" description="Disordered" evidence="1">
    <location>
        <begin position="1"/>
        <end position="22"/>
    </location>
</feature>
<evidence type="ECO:0000256" key="1">
    <source>
        <dbReference type="SAM" id="MobiDB-lite"/>
    </source>
</evidence>
<keyword evidence="2" id="KW-0695">RNA-directed DNA polymerase</keyword>
<name>A0A6L2JT16_TANCI</name>
<dbReference type="CDD" id="cd00303">
    <property type="entry name" value="retropepsin_like"/>
    <property type="match status" value="1"/>
</dbReference>
<protein>
    <submittedName>
        <fullName evidence="2">Reverse transcriptase domain-containing protein</fullName>
    </submittedName>
</protein>
<dbReference type="PANTHER" id="PTHR33067:SF35">
    <property type="entry name" value="ASPARTIC PEPTIDASE DDI1-TYPE DOMAIN-CONTAINING PROTEIN"/>
    <property type="match status" value="1"/>
</dbReference>
<dbReference type="InterPro" id="IPR021109">
    <property type="entry name" value="Peptidase_aspartic_dom_sf"/>
</dbReference>
<keyword evidence="2" id="KW-0548">Nucleotidyltransferase</keyword>
<proteinExistence type="predicted"/>
<sequence length="446" mass="50519">MPKNVIPERNPHQPPISYPSRLNKEKLQDKTDVQVSKFLRTLKQLRFDISLADALTQMPICHKVLKDLLKNKDKLEELANTPINSECSAILLNKVLKKLGDPGKFLIPCALQDLEVCQSLTDSGASINMLPLSIYEKLEMGRLKPTKMTFELAKRSVAHPKGIAQDVIVIVDKFNFIDFVIVDFEADLRVPIILGRPFLCIAKALVDLYSGMKKLYKPISGSTTFPSDSLLGSSFPSSLPVETSDSSLKEFTDELSLIDLFPPRNDDIHFDAESDLRELEYLLNRDPLIDSSLKDNIEEIDSILDEFVDEPSLVDSFPSKKDDDLFDFENDNDEWRNILYHDPFDDIHSEKDKSKDSKMKILIDELKSPESNVLLPQLLDCDSTLHEELPEINTLPLPEIRTKFSGILVHGSTYFVTNEVTQHKILKKKTSSEALLILEDSNFLSS</sequence>
<dbReference type="EMBL" id="BKCJ010001116">
    <property type="protein sequence ID" value="GEU38965.1"/>
    <property type="molecule type" value="Genomic_DNA"/>
</dbReference>
<dbReference type="PANTHER" id="PTHR33067">
    <property type="entry name" value="RNA-DIRECTED DNA POLYMERASE-RELATED"/>
    <property type="match status" value="1"/>
</dbReference>
<gene>
    <name evidence="2" type="ORF">Tci_010943</name>
</gene>
<reference evidence="2" key="1">
    <citation type="journal article" date="2019" name="Sci. Rep.">
        <title>Draft genome of Tanacetum cinerariifolium, the natural source of mosquito coil.</title>
        <authorList>
            <person name="Yamashiro T."/>
            <person name="Shiraishi A."/>
            <person name="Satake H."/>
            <person name="Nakayama K."/>
        </authorList>
    </citation>
    <scope>NUCLEOTIDE SEQUENCE</scope>
</reference>
<evidence type="ECO:0000313" key="2">
    <source>
        <dbReference type="EMBL" id="GEU38965.1"/>
    </source>
</evidence>
<dbReference type="Gene3D" id="2.40.70.10">
    <property type="entry name" value="Acid Proteases"/>
    <property type="match status" value="1"/>
</dbReference>
<dbReference type="GO" id="GO:0003964">
    <property type="term" value="F:RNA-directed DNA polymerase activity"/>
    <property type="evidence" value="ECO:0007669"/>
    <property type="project" value="UniProtKB-KW"/>
</dbReference>
<comment type="caution">
    <text evidence="2">The sequence shown here is derived from an EMBL/GenBank/DDBJ whole genome shotgun (WGS) entry which is preliminary data.</text>
</comment>
<accession>A0A6L2JT16</accession>
<keyword evidence="2" id="KW-0808">Transferase</keyword>
<dbReference type="AlphaFoldDB" id="A0A6L2JT16"/>
<organism evidence="2">
    <name type="scientific">Tanacetum cinerariifolium</name>
    <name type="common">Dalmatian daisy</name>
    <name type="synonym">Chrysanthemum cinerariifolium</name>
    <dbReference type="NCBI Taxonomy" id="118510"/>
    <lineage>
        <taxon>Eukaryota</taxon>
        <taxon>Viridiplantae</taxon>
        <taxon>Streptophyta</taxon>
        <taxon>Embryophyta</taxon>
        <taxon>Tracheophyta</taxon>
        <taxon>Spermatophyta</taxon>
        <taxon>Magnoliopsida</taxon>
        <taxon>eudicotyledons</taxon>
        <taxon>Gunneridae</taxon>
        <taxon>Pentapetalae</taxon>
        <taxon>asterids</taxon>
        <taxon>campanulids</taxon>
        <taxon>Asterales</taxon>
        <taxon>Asteraceae</taxon>
        <taxon>Asteroideae</taxon>
        <taxon>Anthemideae</taxon>
        <taxon>Anthemidinae</taxon>
        <taxon>Tanacetum</taxon>
    </lineage>
</organism>